<dbReference type="AlphaFoldDB" id="A0A9X8UI43"/>
<accession>A0A9X8UI43</accession>
<dbReference type="EMBL" id="SLUK01000010">
    <property type="protein sequence ID" value="TCL42440.1"/>
    <property type="molecule type" value="Genomic_DNA"/>
</dbReference>
<protein>
    <submittedName>
        <fullName evidence="1">Asparaginase</fullName>
    </submittedName>
</protein>
<evidence type="ECO:0000313" key="2">
    <source>
        <dbReference type="Proteomes" id="UP000294682"/>
    </source>
</evidence>
<dbReference type="Pfam" id="PF06089">
    <property type="entry name" value="Asparaginase_II"/>
    <property type="match status" value="1"/>
</dbReference>
<keyword evidence="2" id="KW-1185">Reference proteome</keyword>
<proteinExistence type="predicted"/>
<dbReference type="Proteomes" id="UP000294682">
    <property type="component" value="Unassembled WGS sequence"/>
</dbReference>
<reference evidence="1 2" key="1">
    <citation type="submission" date="2019-03" db="EMBL/GenBank/DDBJ databases">
        <title>Genomic Encyclopedia of Type Strains, Phase IV (KMG-IV): sequencing the most valuable type-strain genomes for metagenomic binning, comparative biology and taxonomic classification.</title>
        <authorList>
            <person name="Goeker M."/>
        </authorList>
    </citation>
    <scope>NUCLEOTIDE SEQUENCE [LARGE SCALE GENOMIC DNA]</scope>
    <source>
        <strain evidence="1 2">DSM 100433</strain>
    </source>
</reference>
<dbReference type="RefSeq" id="WP_132084975.1">
    <property type="nucleotide sequence ID" value="NZ_SLUK01000010.1"/>
</dbReference>
<name>A0A9X8UI43_9FIRM</name>
<gene>
    <name evidence="1" type="ORF">EDD78_11066</name>
</gene>
<sequence length="343" mass="38114">MSFSLINEYRGNLLECCHEGRLCVVDEHGGVLAAGGDIDKVTYYRSATKPIQALPVVVRGLPQRYGFTEREMALMAGSHAGQAFHGEMILSMLQKAGFQEEDMIMLPSYPADQEEYRRMIQEGIPPRKALHNCSGKHVALMLLSRELGEDYHDYWKLSSRAQQEVLHYISAFSEYPADRIQTGVDGCGVPVFAVPMRNMALSFLKLACPDLIEDPGVRTAVQALTGAVSKYPETIRGYGFLCTLLNEDPNIIAKDGARGVYAIGLRRERLGIAFKVGDGSEQNLGVVVAHILRELHYENRETIEKIEAMEPGILINDNGRDVGRICSEFTLDLGRDDTYPEGE</sequence>
<organism evidence="1 2">
    <name type="scientific">Harryflintia acetispora</name>
    <dbReference type="NCBI Taxonomy" id="1849041"/>
    <lineage>
        <taxon>Bacteria</taxon>
        <taxon>Bacillati</taxon>
        <taxon>Bacillota</taxon>
        <taxon>Clostridia</taxon>
        <taxon>Eubacteriales</taxon>
        <taxon>Oscillospiraceae</taxon>
        <taxon>Harryflintia</taxon>
    </lineage>
</organism>
<comment type="caution">
    <text evidence="1">The sequence shown here is derived from an EMBL/GenBank/DDBJ whole genome shotgun (WGS) entry which is preliminary data.</text>
</comment>
<dbReference type="PANTHER" id="PTHR42110:SF1">
    <property type="entry name" value="L-ASPARAGINASE, PUTATIVE (AFU_ORTHOLOGUE AFUA_3G11890)-RELATED"/>
    <property type="match status" value="1"/>
</dbReference>
<dbReference type="InterPro" id="IPR010349">
    <property type="entry name" value="Asparaginase_II"/>
</dbReference>
<evidence type="ECO:0000313" key="1">
    <source>
        <dbReference type="EMBL" id="TCL42440.1"/>
    </source>
</evidence>
<dbReference type="PANTHER" id="PTHR42110">
    <property type="entry name" value="L-ASPARAGINASE, PUTATIVE (AFU_ORTHOLOGUE AFUA_3G11890)-RELATED"/>
    <property type="match status" value="1"/>
</dbReference>